<evidence type="ECO:0000256" key="6">
    <source>
        <dbReference type="SAM" id="SignalP"/>
    </source>
</evidence>
<evidence type="ECO:0000256" key="4">
    <source>
        <dbReference type="PIRSR" id="PIRSR600407-2"/>
    </source>
</evidence>
<dbReference type="InterPro" id="IPR000407">
    <property type="entry name" value="GDA1_CD39_NTPase"/>
</dbReference>
<sequence length="711" mass="78086">MAQMVTLLTSVMTMTSLSIPMCDAYHAHVILDRLRRTSDLNSSVTADQKNVTHSQADHPHRGKTHSQADHPHRGKTPDRSTLLEAIFRHPGKDVRRLTNTTSRSNSSHTLPVAQSENMTYSYTTNSTTWAIPVPDSVNQTDYSLPNGTTVNKSEDSFIPTTGRNDTVVNETVDNFLLNGTAVNKTGDYFLGPSGQQATTANRTGKYMPASKQNRTGKYMPASKQNRTGKYMPASKQKAVQQSARRVEKVVHVEEREAEEVRYGVLVDAGSSSSKVKVYNYTPGSLPSLVPTVQLLLSERVKPGLGNYVTSLPLLPQYLADVIGHAVATVPERHHPTTPIYVMATAGLRTLPMTSARALLGTVRDVMHNVSLNPFSFRDDHVSILSGEEEAVYAWLAVNYINGFFSSRMRRSDSVGLLEMGGGSLQVAFLPDGPLYQEEFQVYVGRRRFDLYATSYLTFGTTYMTDKVHHVLLGDREGNETDTDHLYSPCVLNGDTDELLAGHVTVKVKGTGDPARCESMLRNILRPAVSRCSPRPCAIGERYQPPVGNLSFYAISAFVYAPRSLDAVEDGGVLNITKLRLNAWDYCAMTLSEAVNLTGGPAKYASNDCLMGLYIPLLLTQAMAFDPNTKVITLARDIQGRRIDWALGAMVQQLFMTFMDDLGPKISCSQGDEPFPLLRNRCTTTVVVPGGSSSVSPASAWLLIMFIAHSLL</sequence>
<name>A0AAN9BBX4_9CAEN</name>
<protein>
    <submittedName>
        <fullName evidence="7">Uncharacterized protein</fullName>
    </submittedName>
</protein>
<keyword evidence="4" id="KW-0547">Nucleotide-binding</keyword>
<accession>A0AAN9BBX4</accession>
<dbReference type="PANTHER" id="PTHR11782:SF83">
    <property type="entry name" value="GUANOSINE-DIPHOSPHATASE"/>
    <property type="match status" value="1"/>
</dbReference>
<reference evidence="7 8" key="1">
    <citation type="submission" date="2024-02" db="EMBL/GenBank/DDBJ databases">
        <title>Chromosome-scale genome assembly of the rough periwinkle Littorina saxatilis.</title>
        <authorList>
            <person name="De Jode A."/>
            <person name="Faria R."/>
            <person name="Formenti G."/>
            <person name="Sims Y."/>
            <person name="Smith T.P."/>
            <person name="Tracey A."/>
            <person name="Wood J.M.D."/>
            <person name="Zagrodzka Z.B."/>
            <person name="Johannesson K."/>
            <person name="Butlin R.K."/>
            <person name="Leder E.H."/>
        </authorList>
    </citation>
    <scope>NUCLEOTIDE SEQUENCE [LARGE SCALE GENOMIC DNA]</scope>
    <source>
        <strain evidence="7">Snail1</strain>
        <tissue evidence="7">Muscle</tissue>
    </source>
</reference>
<dbReference type="GO" id="GO:0005524">
    <property type="term" value="F:ATP binding"/>
    <property type="evidence" value="ECO:0007669"/>
    <property type="project" value="UniProtKB-KW"/>
</dbReference>
<dbReference type="GO" id="GO:0005886">
    <property type="term" value="C:plasma membrane"/>
    <property type="evidence" value="ECO:0007669"/>
    <property type="project" value="TreeGrafter"/>
</dbReference>
<dbReference type="GO" id="GO:0009134">
    <property type="term" value="P:nucleoside diphosphate catabolic process"/>
    <property type="evidence" value="ECO:0007669"/>
    <property type="project" value="TreeGrafter"/>
</dbReference>
<feature type="signal peptide" evidence="6">
    <location>
        <begin position="1"/>
        <end position="24"/>
    </location>
</feature>
<feature type="region of interest" description="Disordered" evidence="5">
    <location>
        <begin position="41"/>
        <end position="78"/>
    </location>
</feature>
<dbReference type="EMBL" id="JBAMIC010000008">
    <property type="protein sequence ID" value="KAK7103088.1"/>
    <property type="molecule type" value="Genomic_DNA"/>
</dbReference>
<keyword evidence="8" id="KW-1185">Reference proteome</keyword>
<feature type="region of interest" description="Disordered" evidence="5">
    <location>
        <begin position="206"/>
        <end position="235"/>
    </location>
</feature>
<feature type="compositionally biased region" description="Polar residues" evidence="5">
    <location>
        <begin position="41"/>
        <end position="54"/>
    </location>
</feature>
<comment type="similarity">
    <text evidence="1">Belongs to the GDA1/CD39 NTPase family.</text>
</comment>
<comment type="caution">
    <text evidence="7">The sequence shown here is derived from an EMBL/GenBank/DDBJ whole genome shotgun (WGS) entry which is preliminary data.</text>
</comment>
<dbReference type="CDD" id="cd24003">
    <property type="entry name" value="ASKHA_NBD_GDA1_CD39_NTPase"/>
    <property type="match status" value="1"/>
</dbReference>
<organism evidence="7 8">
    <name type="scientific">Littorina saxatilis</name>
    <dbReference type="NCBI Taxonomy" id="31220"/>
    <lineage>
        <taxon>Eukaryota</taxon>
        <taxon>Metazoa</taxon>
        <taxon>Spiralia</taxon>
        <taxon>Lophotrochozoa</taxon>
        <taxon>Mollusca</taxon>
        <taxon>Gastropoda</taxon>
        <taxon>Caenogastropoda</taxon>
        <taxon>Littorinimorpha</taxon>
        <taxon>Littorinoidea</taxon>
        <taxon>Littorinidae</taxon>
        <taxon>Littorina</taxon>
    </lineage>
</organism>
<feature type="binding site" evidence="4">
    <location>
        <begin position="421"/>
        <end position="425"/>
    </location>
    <ligand>
        <name>ATP</name>
        <dbReference type="ChEBI" id="CHEBI:30616"/>
    </ligand>
</feature>
<proteinExistence type="inferred from homology"/>
<evidence type="ECO:0000256" key="3">
    <source>
        <dbReference type="PIRSR" id="PIRSR600407-1"/>
    </source>
</evidence>
<feature type="compositionally biased region" description="Basic and acidic residues" evidence="5">
    <location>
        <begin position="66"/>
        <end position="78"/>
    </location>
</feature>
<keyword evidence="6" id="KW-0732">Signal</keyword>
<dbReference type="GO" id="GO:0004382">
    <property type="term" value="F:GDP phosphatase activity"/>
    <property type="evidence" value="ECO:0007669"/>
    <property type="project" value="TreeGrafter"/>
</dbReference>
<dbReference type="Pfam" id="PF01150">
    <property type="entry name" value="GDA1_CD39"/>
    <property type="match status" value="1"/>
</dbReference>
<dbReference type="PANTHER" id="PTHR11782">
    <property type="entry name" value="ADENOSINE/GUANOSINE DIPHOSPHATASE"/>
    <property type="match status" value="1"/>
</dbReference>
<dbReference type="AlphaFoldDB" id="A0AAN9BBX4"/>
<gene>
    <name evidence="7" type="ORF">V1264_018053</name>
</gene>
<dbReference type="Gene3D" id="3.30.420.150">
    <property type="entry name" value="Exopolyphosphatase. Domain 2"/>
    <property type="match status" value="1"/>
</dbReference>
<dbReference type="GO" id="GO:0045134">
    <property type="term" value="F:UDP phosphatase activity"/>
    <property type="evidence" value="ECO:0007669"/>
    <property type="project" value="TreeGrafter"/>
</dbReference>
<feature type="chain" id="PRO_5042935077" evidence="6">
    <location>
        <begin position="25"/>
        <end position="711"/>
    </location>
</feature>
<feature type="active site" description="Proton acceptor" evidence="3">
    <location>
        <position position="389"/>
    </location>
</feature>
<evidence type="ECO:0000256" key="5">
    <source>
        <dbReference type="SAM" id="MobiDB-lite"/>
    </source>
</evidence>
<evidence type="ECO:0000256" key="2">
    <source>
        <dbReference type="ARBA" id="ARBA00022801"/>
    </source>
</evidence>
<evidence type="ECO:0000313" key="8">
    <source>
        <dbReference type="Proteomes" id="UP001374579"/>
    </source>
</evidence>
<evidence type="ECO:0000313" key="7">
    <source>
        <dbReference type="EMBL" id="KAK7103088.1"/>
    </source>
</evidence>
<dbReference type="Proteomes" id="UP001374579">
    <property type="component" value="Unassembled WGS sequence"/>
</dbReference>
<evidence type="ECO:0000256" key="1">
    <source>
        <dbReference type="ARBA" id="ARBA00009283"/>
    </source>
</evidence>
<keyword evidence="4" id="KW-0067">ATP-binding</keyword>
<keyword evidence="2" id="KW-0378">Hydrolase</keyword>
<dbReference type="Gene3D" id="3.30.420.40">
    <property type="match status" value="1"/>
</dbReference>
<dbReference type="GO" id="GO:0017111">
    <property type="term" value="F:ribonucleoside triphosphate phosphatase activity"/>
    <property type="evidence" value="ECO:0007669"/>
    <property type="project" value="TreeGrafter"/>
</dbReference>